<evidence type="ECO:0000256" key="3">
    <source>
        <dbReference type="ARBA" id="ARBA00022801"/>
    </source>
</evidence>
<keyword evidence="4" id="KW-0326">Glycosidase</keyword>
<keyword evidence="3" id="KW-0378">Hydrolase</keyword>
<dbReference type="STRING" id="1297750.SAMN05444405_104107"/>
<dbReference type="EMBL" id="FQTV01000004">
    <property type="protein sequence ID" value="SHE96050.1"/>
    <property type="molecule type" value="Genomic_DNA"/>
</dbReference>
<feature type="domain" description="Glycosyl hydrolase family 32 N-terminal" evidence="6">
    <location>
        <begin position="53"/>
        <end position="326"/>
    </location>
</feature>
<dbReference type="InterPro" id="IPR023296">
    <property type="entry name" value="Glyco_hydro_beta-prop_sf"/>
</dbReference>
<comment type="similarity">
    <text evidence="1">Belongs to the glycosyl hydrolase 32 family.</text>
</comment>
<organism evidence="8 9">
    <name type="scientific">Bacteroides luti</name>
    <dbReference type="NCBI Taxonomy" id="1297750"/>
    <lineage>
        <taxon>Bacteria</taxon>
        <taxon>Pseudomonadati</taxon>
        <taxon>Bacteroidota</taxon>
        <taxon>Bacteroidia</taxon>
        <taxon>Bacteroidales</taxon>
        <taxon>Bacteroidaceae</taxon>
        <taxon>Bacteroides</taxon>
    </lineage>
</organism>
<dbReference type="AlphaFoldDB" id="A0A1M4XRM7"/>
<dbReference type="InterPro" id="IPR013320">
    <property type="entry name" value="ConA-like_dom_sf"/>
</dbReference>
<dbReference type="InterPro" id="IPR032507">
    <property type="entry name" value="BT1760-like_C"/>
</dbReference>
<dbReference type="InterPro" id="IPR051214">
    <property type="entry name" value="GH32_Enzymes"/>
</dbReference>
<dbReference type="RefSeq" id="WP_083547601.1">
    <property type="nucleotide sequence ID" value="NZ_FQTV01000004.1"/>
</dbReference>
<evidence type="ECO:0000256" key="2">
    <source>
        <dbReference type="ARBA" id="ARBA00012758"/>
    </source>
</evidence>
<dbReference type="InterPro" id="IPR001362">
    <property type="entry name" value="Glyco_hydro_32"/>
</dbReference>
<gene>
    <name evidence="8" type="ORF">SAMN05444405_104107</name>
</gene>
<dbReference type="EC" id="3.2.1.26" evidence="2"/>
<feature type="domain" description="BT1760-like C-terminal" evidence="7">
    <location>
        <begin position="335"/>
        <end position="503"/>
    </location>
</feature>
<proteinExistence type="inferred from homology"/>
<accession>A0A1M4XRM7</accession>
<evidence type="ECO:0000256" key="1">
    <source>
        <dbReference type="ARBA" id="ARBA00009902"/>
    </source>
</evidence>
<feature type="chain" id="PRO_5012635200" description="beta-fructofuranosidase" evidence="5">
    <location>
        <begin position="21"/>
        <end position="507"/>
    </location>
</feature>
<dbReference type="Pfam" id="PF16346">
    <property type="entry name" value="GH32_BT1760-like_C"/>
    <property type="match status" value="1"/>
</dbReference>
<dbReference type="OrthoDB" id="9759709at2"/>
<keyword evidence="9" id="KW-1185">Reference proteome</keyword>
<dbReference type="PANTHER" id="PTHR43101:SF1">
    <property type="entry name" value="BETA-FRUCTOSIDASE"/>
    <property type="match status" value="1"/>
</dbReference>
<sequence length="507" mass="56552">MKLNYIVTTLLSLASLTACSDQEYVCNDPNADLSAPSYFDVNDLHQTYASFWKPSNGWVGDPMPFYENGKFHVFYLFDARDGAATFHPWAKTTTSDFMTYEDNGEVIPCGADGSQEDALGTGSVIKAGDTYYAYYTAHNANLNPAEKIYLATSKDMKTWTKQTNFSLQAANGYDANEFRDPFVMKEGNVYKMFITTRGYVAAVNDWQAVIAQYSSTDLLNWKLEDPFYFNGERVMECPDVFTMGNYQYLVYSNWDWANNDRKVHYRYRVVGTNDWKVPSYSALDGIAYYAGKTASDGTNRFLFGWCPTRSGNNDTSDYGWAGSLVVHQLTQNSDGTLNVTIPASVDQKLNNEVALKALVNNNAQVQDNSYTLNGTSGKAIALFDRQKGTYKITTTVKASTATRFGFEFGAGGARSEVHDLVFDLTSKTLKLDYIKDGNVLATRTSTPLTIPENKQFKVTIVIENSVCVIYVNGVIALSNRIYQMNQNPWGIFAEGGEAVFTEVALNK</sequence>
<dbReference type="PROSITE" id="PS51257">
    <property type="entry name" value="PROKAR_LIPOPROTEIN"/>
    <property type="match status" value="1"/>
</dbReference>
<feature type="signal peptide" evidence="5">
    <location>
        <begin position="1"/>
        <end position="20"/>
    </location>
</feature>
<dbReference type="SUPFAM" id="SSF49899">
    <property type="entry name" value="Concanavalin A-like lectins/glucanases"/>
    <property type="match status" value="1"/>
</dbReference>
<dbReference type="Proteomes" id="UP000184509">
    <property type="component" value="Unassembled WGS sequence"/>
</dbReference>
<evidence type="ECO:0000256" key="5">
    <source>
        <dbReference type="SAM" id="SignalP"/>
    </source>
</evidence>
<dbReference type="Gene3D" id="2.115.10.20">
    <property type="entry name" value="Glycosyl hydrolase domain, family 43"/>
    <property type="match status" value="1"/>
</dbReference>
<dbReference type="CDD" id="cd08995">
    <property type="entry name" value="GH32_EcAec43-like"/>
    <property type="match status" value="1"/>
</dbReference>
<dbReference type="GO" id="GO:0005975">
    <property type="term" value="P:carbohydrate metabolic process"/>
    <property type="evidence" value="ECO:0007669"/>
    <property type="project" value="InterPro"/>
</dbReference>
<keyword evidence="5" id="KW-0732">Signal</keyword>
<evidence type="ECO:0000313" key="8">
    <source>
        <dbReference type="EMBL" id="SHE96050.1"/>
    </source>
</evidence>
<dbReference type="PANTHER" id="PTHR43101">
    <property type="entry name" value="BETA-FRUCTOSIDASE"/>
    <property type="match status" value="1"/>
</dbReference>
<dbReference type="Pfam" id="PF00251">
    <property type="entry name" value="Glyco_hydro_32N"/>
    <property type="match status" value="1"/>
</dbReference>
<evidence type="ECO:0000259" key="6">
    <source>
        <dbReference type="Pfam" id="PF00251"/>
    </source>
</evidence>
<reference evidence="8 9" key="1">
    <citation type="submission" date="2016-11" db="EMBL/GenBank/DDBJ databases">
        <authorList>
            <person name="Jaros S."/>
            <person name="Januszkiewicz K."/>
            <person name="Wedrychowicz H."/>
        </authorList>
    </citation>
    <scope>NUCLEOTIDE SEQUENCE [LARGE SCALE GENOMIC DNA]</scope>
    <source>
        <strain evidence="8 9">DSM 26991</strain>
    </source>
</reference>
<evidence type="ECO:0000256" key="4">
    <source>
        <dbReference type="ARBA" id="ARBA00023295"/>
    </source>
</evidence>
<dbReference type="SMART" id="SM00640">
    <property type="entry name" value="Glyco_32"/>
    <property type="match status" value="1"/>
</dbReference>
<evidence type="ECO:0000259" key="7">
    <source>
        <dbReference type="Pfam" id="PF16346"/>
    </source>
</evidence>
<evidence type="ECO:0000313" key="9">
    <source>
        <dbReference type="Proteomes" id="UP000184509"/>
    </source>
</evidence>
<dbReference type="SUPFAM" id="SSF75005">
    <property type="entry name" value="Arabinanase/levansucrase/invertase"/>
    <property type="match status" value="1"/>
</dbReference>
<protein>
    <recommendedName>
        <fullName evidence="2">beta-fructofuranosidase</fullName>
        <ecNumber evidence="2">3.2.1.26</ecNumber>
    </recommendedName>
</protein>
<name>A0A1M4XRM7_9BACE</name>
<dbReference type="Gene3D" id="2.60.120.560">
    <property type="entry name" value="Exo-inulinase, domain 1"/>
    <property type="match status" value="1"/>
</dbReference>
<dbReference type="InterPro" id="IPR013148">
    <property type="entry name" value="Glyco_hydro_32_N"/>
</dbReference>
<dbReference type="GO" id="GO:0004564">
    <property type="term" value="F:beta-fructofuranosidase activity"/>
    <property type="evidence" value="ECO:0007669"/>
    <property type="project" value="UniProtKB-EC"/>
</dbReference>